<dbReference type="Pfam" id="PF05257">
    <property type="entry name" value="CHAP"/>
    <property type="match status" value="1"/>
</dbReference>
<name>A0A6S6QXT9_9FIRM</name>
<keyword evidence="3" id="KW-1185">Reference proteome</keyword>
<dbReference type="InterPro" id="IPR036365">
    <property type="entry name" value="PGBD-like_sf"/>
</dbReference>
<dbReference type="Proteomes" id="UP000515561">
    <property type="component" value="Chromosome"/>
</dbReference>
<dbReference type="InterPro" id="IPR052905">
    <property type="entry name" value="LD-transpeptidase_YkuD-like"/>
</dbReference>
<dbReference type="PANTHER" id="PTHR41533">
    <property type="entry name" value="L,D-TRANSPEPTIDASE HI_1667-RELATED"/>
    <property type="match status" value="1"/>
</dbReference>
<dbReference type="InterPro" id="IPR041219">
    <property type="entry name" value="Phage_lysozyme2"/>
</dbReference>
<dbReference type="PANTHER" id="PTHR41533:SF1">
    <property type="entry name" value="L,D-TRANSPEPTIDASE YCBB-RELATED"/>
    <property type="match status" value="1"/>
</dbReference>
<evidence type="ECO:0000313" key="3">
    <source>
        <dbReference type="Proteomes" id="UP000515561"/>
    </source>
</evidence>
<evidence type="ECO:0000256" key="1">
    <source>
        <dbReference type="SAM" id="MobiDB-lite"/>
    </source>
</evidence>
<dbReference type="InterPro" id="IPR036366">
    <property type="entry name" value="PGBDSf"/>
</dbReference>
<dbReference type="EMBL" id="AP023367">
    <property type="protein sequence ID" value="BCJ92687.1"/>
    <property type="molecule type" value="Genomic_DNA"/>
</dbReference>
<feature type="compositionally biased region" description="Polar residues" evidence="1">
    <location>
        <begin position="187"/>
        <end position="200"/>
    </location>
</feature>
<organism evidence="2 3">
    <name type="scientific">Anaerocolumna cellulosilytica</name>
    <dbReference type="NCBI Taxonomy" id="433286"/>
    <lineage>
        <taxon>Bacteria</taxon>
        <taxon>Bacillati</taxon>
        <taxon>Bacillota</taxon>
        <taxon>Clostridia</taxon>
        <taxon>Lachnospirales</taxon>
        <taxon>Lachnospiraceae</taxon>
        <taxon>Anaerocolumna</taxon>
    </lineage>
</organism>
<dbReference type="Pfam" id="PF01471">
    <property type="entry name" value="PG_binding_1"/>
    <property type="match status" value="2"/>
</dbReference>
<dbReference type="InterPro" id="IPR007921">
    <property type="entry name" value="CHAP_dom"/>
</dbReference>
<sequence length="721" mass="79238">MSDIEAFIEIATEELGYLEKKTNEKLESKKDNAGTNNYTKYGKWIGLNGQPWCHSFVSWCANEAGISSSIIPKTGGTHTGANWFKKRGQFIKPSKDNPPKRGDLMYHDSGGGKGHVGIVIAYNGDGTVTTIEGNTNNAGSREGTVVTKKERKFSYIWGFGRPKYSDTSSEEEINPGKEETKKEDNANKGTSGKANNTLQRGSKGKKVEELQKNLIYLKYDPKGADGSFGSNTEKAVIAFQKANGLKPDGIVGPKTQAMLDKLVKEKKIKDANSKSTSIVVDGATLKCSNGINPTKLKVPKSHGAKIQNKNEATVNDNKVNINIMTFGQCKKTNKVCTPIIRNTWKNSKGNYKLNNEQVLTKNSCLACNNSGIITIEDDGQKKGSTEKKATETATLTFKTNRTLKYGSKGADVVQLQKVLNKFKCGNLIPDGEFGKKTKNAVIAFQKKYGLKPDGVVGPKTKAKIAELLKKEEVDQKNSNNKKDTSKEDTSKKDNNKKDGDVNKYIENLRKNPLGFSKEKLESVCAAAEVLLNENYKLAFVAGILGNIVAEGKIGQFESSNYKSNPSKEPAYLVYVDKNFSYREKFSGQNISKVGIKATYKLALKCKESGYQGKYGLGCVQWTGSRCTSLVEQYRKICGEDAYPTTEECASVESNFIAIELKSDSYKGVYKKWCNENNGGVDSNDSARSAGKIVCKEYERPKADSSKERGEKAVKIYNTMKG</sequence>
<dbReference type="Pfam" id="PF18013">
    <property type="entry name" value="Phage_lysozyme2"/>
    <property type="match status" value="1"/>
</dbReference>
<gene>
    <name evidence="2" type="ORF">acsn021_02560</name>
</gene>
<dbReference type="SUPFAM" id="SSF54001">
    <property type="entry name" value="Cysteine proteinases"/>
    <property type="match status" value="1"/>
</dbReference>
<evidence type="ECO:0000313" key="2">
    <source>
        <dbReference type="EMBL" id="BCJ92687.1"/>
    </source>
</evidence>
<dbReference type="RefSeq" id="WP_184093784.1">
    <property type="nucleotide sequence ID" value="NZ_AP023367.1"/>
</dbReference>
<feature type="region of interest" description="Disordered" evidence="1">
    <location>
        <begin position="164"/>
        <end position="206"/>
    </location>
</feature>
<proteinExistence type="predicted"/>
<dbReference type="Gene3D" id="1.10.530.10">
    <property type="match status" value="1"/>
</dbReference>
<accession>A0A6S6QXT9</accession>
<dbReference type="InterPro" id="IPR038765">
    <property type="entry name" value="Papain-like_cys_pep_sf"/>
</dbReference>
<dbReference type="Gene3D" id="3.90.1720.10">
    <property type="entry name" value="endopeptidase domain like (from Nostoc punctiforme)"/>
    <property type="match status" value="1"/>
</dbReference>
<dbReference type="AlphaFoldDB" id="A0A6S6QXT9"/>
<dbReference type="SUPFAM" id="SSF47090">
    <property type="entry name" value="PGBD-like"/>
    <property type="match status" value="2"/>
</dbReference>
<dbReference type="InterPro" id="IPR002477">
    <property type="entry name" value="Peptidoglycan-bd-like"/>
</dbReference>
<dbReference type="PROSITE" id="PS50911">
    <property type="entry name" value="CHAP"/>
    <property type="match status" value="1"/>
</dbReference>
<feature type="region of interest" description="Disordered" evidence="1">
    <location>
        <begin position="471"/>
        <end position="503"/>
    </location>
</feature>
<reference evidence="2 3" key="1">
    <citation type="journal article" date="2016" name="Int. J. Syst. Evol. Microbiol.">
        <title>Descriptions of Anaerotaenia torta gen. nov., sp. nov. and Anaerocolumna cellulosilytica gen. nov., sp. nov. isolated from a methanogenic reactor of cattle waste.</title>
        <authorList>
            <person name="Uek A."/>
            <person name="Ohtaki Y."/>
            <person name="Kaku N."/>
            <person name="Ueki K."/>
        </authorList>
    </citation>
    <scope>NUCLEOTIDE SEQUENCE [LARGE SCALE GENOMIC DNA]</scope>
    <source>
        <strain evidence="2 3">SN021</strain>
    </source>
</reference>
<dbReference type="Gene3D" id="1.10.101.10">
    <property type="entry name" value="PGBD-like superfamily/PGBD"/>
    <property type="match status" value="2"/>
</dbReference>
<dbReference type="InterPro" id="IPR025460">
    <property type="entry name" value="DUF4280"/>
</dbReference>
<feature type="compositionally biased region" description="Basic and acidic residues" evidence="1">
    <location>
        <begin position="174"/>
        <end position="186"/>
    </location>
</feature>
<protein>
    <submittedName>
        <fullName evidence="2">Uncharacterized protein</fullName>
    </submittedName>
</protein>
<dbReference type="KEGG" id="acel:acsn021_02560"/>
<dbReference type="Pfam" id="PF14107">
    <property type="entry name" value="DUF4280"/>
    <property type="match status" value="1"/>
</dbReference>